<dbReference type="SUPFAM" id="SSF117074">
    <property type="entry name" value="Hypothetical protein PA1324"/>
    <property type="match status" value="1"/>
</dbReference>
<dbReference type="Proteomes" id="UP001500221">
    <property type="component" value="Unassembled WGS sequence"/>
</dbReference>
<name>A0ABP9Q4H7_9ACTN</name>
<gene>
    <name evidence="7" type="ORF">GCM10023340_45100</name>
</gene>
<evidence type="ECO:0000256" key="5">
    <source>
        <dbReference type="SAM" id="MobiDB-lite"/>
    </source>
</evidence>
<evidence type="ECO:0000256" key="1">
    <source>
        <dbReference type="ARBA" id="ARBA00000548"/>
    </source>
</evidence>
<evidence type="ECO:0000313" key="8">
    <source>
        <dbReference type="Proteomes" id="UP001500221"/>
    </source>
</evidence>
<sequence length="914" mass="93940">MRVEVFPRHFDLVPGVSQPISVTISNTGDVIGGYAVRVLGADPSWVNLPDGEITLFPEETRTVVLDMAVPAGMNAGERRVSVQVREVTPPHESAVEEIVFSVPERPSVTLRVDPLATSAGRAARLSLLVANEGNTNLVGRPHGQDAEGKVTFTFTPPLVDLAPGEHAMVDLRAKARRPLMGNPVIRPLELRILDPAQAQAVDDADAALAEKAVAPTPAEKLALKRRKKAPALIGEDIPPMGLATFIQRPMLTRGPIALLGLLVALTVFAIVITSSLSAIVGQSAADRNLALQIAAARDAAGSGTGSSEIGGKVNLLTSGKPVAGVSVGVFSADDTELALATTATDKNGAWRIGKLPAGEYKVTFRGAGFVQLWYPQAVDPADAEAVKLEPGGKQAALDVTLGGVPSSIAGTVVGDDVSAATITLKLPLAGATATNTAGTPLPPGASGTPGTTGDPISPTAAVAEQGATIKSVPIGDDGSFELSDVPSPNVYDLVVEKEGYATSTQRIDVSAGEERTGVEITLSKGDGVLTGLITSGGAPLEDATVTASTGQTSVSAQTLTAESAGSRGEVGSFTLRNLPTPATFTLVVSKDDYASETLTVTLNDSQALGGITLDLDKSSGSLAGQVSLETPTDDVGTSVAGVLVTVTDGTQTVQTATVPGDDETGVQEGAWSVDGLAVPGEYTITFSRDDLASQTVAVGLDGQGNLSSDGLAGVVNEGGLITVEMTRSTATIDGTVSQPPAKGETARPVGETVVQLISNTSTYTVTTATVPDDLAGQYRFDTVPPGTYTLQTSRSGVAPVTQIITVAPGQDETYDLELGVAASIVGIVENAGRGWIVELYQSGQYPDGEPYRTTTITDGAGSFRFDDVDAPQTYLIAVRRASGGAFLPLEGRDAFGFTVDGSKENDVRVKVSDE</sequence>
<keyword evidence="6" id="KW-1133">Transmembrane helix</keyword>
<reference evidence="8" key="1">
    <citation type="journal article" date="2019" name="Int. J. Syst. Evol. Microbiol.">
        <title>The Global Catalogue of Microorganisms (GCM) 10K type strain sequencing project: providing services to taxonomists for standard genome sequencing and annotation.</title>
        <authorList>
            <consortium name="The Broad Institute Genomics Platform"/>
            <consortium name="The Broad Institute Genome Sequencing Center for Infectious Disease"/>
            <person name="Wu L."/>
            <person name="Ma J."/>
        </authorList>
    </citation>
    <scope>NUCLEOTIDE SEQUENCE [LARGE SCALE GENOMIC DNA]</scope>
    <source>
        <strain evidence="8">JCM 18459</strain>
    </source>
</reference>
<evidence type="ECO:0000256" key="6">
    <source>
        <dbReference type="SAM" id="Phobius"/>
    </source>
</evidence>
<dbReference type="EC" id="3.2.1.1" evidence="2"/>
<dbReference type="SUPFAM" id="SSF49478">
    <property type="entry name" value="Cna protein B-type domain"/>
    <property type="match status" value="1"/>
</dbReference>
<protein>
    <recommendedName>
        <fullName evidence="2">alpha-amylase</fullName>
        <ecNumber evidence="2">3.2.1.1</ecNumber>
    </recommendedName>
    <alternativeName>
        <fullName evidence="4">1,4-alpha-D-glucan glucanohydrolase</fullName>
    </alternativeName>
</protein>
<evidence type="ECO:0000256" key="3">
    <source>
        <dbReference type="ARBA" id="ARBA00022729"/>
    </source>
</evidence>
<keyword evidence="6" id="KW-0472">Membrane</keyword>
<dbReference type="RefSeq" id="WP_345464486.1">
    <property type="nucleotide sequence ID" value="NZ_BAABKG010000008.1"/>
</dbReference>
<dbReference type="Gene3D" id="2.60.40.1120">
    <property type="entry name" value="Carboxypeptidase-like, regulatory domain"/>
    <property type="match status" value="3"/>
</dbReference>
<accession>A0ABP9Q4H7</accession>
<comment type="catalytic activity">
    <reaction evidence="1">
        <text>Endohydrolysis of (1-&gt;4)-alpha-D-glucosidic linkages in polysaccharides containing three or more (1-&gt;4)-alpha-linked D-glucose units.</text>
        <dbReference type="EC" id="3.2.1.1"/>
    </reaction>
</comment>
<dbReference type="PANTHER" id="PTHR23303:SF14">
    <property type="entry name" value="BOS COMPLEX SUBUNIT NOMO1-RELATED"/>
    <property type="match status" value="1"/>
</dbReference>
<evidence type="ECO:0000256" key="2">
    <source>
        <dbReference type="ARBA" id="ARBA00012595"/>
    </source>
</evidence>
<dbReference type="PANTHER" id="PTHR23303">
    <property type="entry name" value="CARBOXYPEPTIDASE REGULATORY REGION-CONTAINING"/>
    <property type="match status" value="1"/>
</dbReference>
<feature type="region of interest" description="Disordered" evidence="5">
    <location>
        <begin position="432"/>
        <end position="452"/>
    </location>
</feature>
<comment type="caution">
    <text evidence="7">The sequence shown here is derived from an EMBL/GenBank/DDBJ whole genome shotgun (WGS) entry which is preliminary data.</text>
</comment>
<keyword evidence="6" id="KW-0812">Transmembrane</keyword>
<dbReference type="InterPro" id="IPR013783">
    <property type="entry name" value="Ig-like_fold"/>
</dbReference>
<organism evidence="7 8">
    <name type="scientific">Nocardioides marinquilinus</name>
    <dbReference type="NCBI Taxonomy" id="1210400"/>
    <lineage>
        <taxon>Bacteria</taxon>
        <taxon>Bacillati</taxon>
        <taxon>Actinomycetota</taxon>
        <taxon>Actinomycetes</taxon>
        <taxon>Propionibacteriales</taxon>
        <taxon>Nocardioidaceae</taxon>
        <taxon>Nocardioides</taxon>
    </lineage>
</organism>
<dbReference type="InterPro" id="IPR051417">
    <property type="entry name" value="SDr/BOS_complex"/>
</dbReference>
<keyword evidence="3" id="KW-0732">Signal</keyword>
<proteinExistence type="predicted"/>
<keyword evidence="8" id="KW-1185">Reference proteome</keyword>
<dbReference type="Gene3D" id="2.60.40.10">
    <property type="entry name" value="Immunoglobulins"/>
    <property type="match status" value="1"/>
</dbReference>
<evidence type="ECO:0000256" key="4">
    <source>
        <dbReference type="ARBA" id="ARBA00030238"/>
    </source>
</evidence>
<dbReference type="SUPFAM" id="SSF49452">
    <property type="entry name" value="Starch-binding domain-like"/>
    <property type="match status" value="1"/>
</dbReference>
<evidence type="ECO:0000313" key="7">
    <source>
        <dbReference type="EMBL" id="GAA5156659.1"/>
    </source>
</evidence>
<dbReference type="InterPro" id="IPR013784">
    <property type="entry name" value="Carb-bd-like_fold"/>
</dbReference>
<feature type="transmembrane region" description="Helical" evidence="6">
    <location>
        <begin position="256"/>
        <end position="280"/>
    </location>
</feature>
<dbReference type="EMBL" id="BAABKG010000008">
    <property type="protein sequence ID" value="GAA5156659.1"/>
    <property type="molecule type" value="Genomic_DNA"/>
</dbReference>
<dbReference type="Pfam" id="PF13620">
    <property type="entry name" value="CarboxypepD_reg"/>
    <property type="match status" value="2"/>
</dbReference>